<dbReference type="GeneID" id="77944351"/>
<dbReference type="PANTHER" id="PTHR45856">
    <property type="entry name" value="ALPHA/BETA-HYDROLASES SUPERFAMILY PROTEIN"/>
    <property type="match status" value="1"/>
</dbReference>
<dbReference type="Pfam" id="PF01764">
    <property type="entry name" value="Lipase_3"/>
    <property type="match status" value="1"/>
</dbReference>
<protein>
    <submittedName>
        <fullName evidence="2">Glycerol dehydrogenase</fullName>
    </submittedName>
</protein>
<feature type="domain" description="Fungal lipase-type" evidence="1">
    <location>
        <begin position="39"/>
        <end position="159"/>
    </location>
</feature>
<dbReference type="KEGG" id="vg:77944351"/>
<name>A0AAE9C769_9CAUD</name>
<reference evidence="2" key="1">
    <citation type="submission" date="2021-10" db="EMBL/GenBank/DDBJ databases">
        <authorList>
            <person name="Gelman D."/>
            <person name="Alkalay-Oren S."/>
            <person name="Coppenhagen-Glazer S."/>
            <person name="Hazan R."/>
        </authorList>
    </citation>
    <scope>NUCLEOTIDE SEQUENCE</scope>
</reference>
<dbReference type="InterPro" id="IPR051218">
    <property type="entry name" value="Sec_MonoDiacylglyc_Lipase"/>
</dbReference>
<dbReference type="Proteomes" id="UP000828188">
    <property type="component" value="Segment"/>
</dbReference>
<keyword evidence="3" id="KW-1185">Reference proteome</keyword>
<evidence type="ECO:0000313" key="3">
    <source>
        <dbReference type="Proteomes" id="UP000828188"/>
    </source>
</evidence>
<dbReference type="InterPro" id="IPR002921">
    <property type="entry name" value="Fungal_lipase-type"/>
</dbReference>
<accession>A0AAE9C769</accession>
<evidence type="ECO:0000313" key="2">
    <source>
        <dbReference type="EMBL" id="UEW68606.1"/>
    </source>
</evidence>
<dbReference type="EMBL" id="OK665842">
    <property type="protein sequence ID" value="UEW68606.1"/>
    <property type="molecule type" value="Genomic_DNA"/>
</dbReference>
<dbReference type="RefSeq" id="YP_010668208.1">
    <property type="nucleotide sequence ID" value="NC_070955.1"/>
</dbReference>
<dbReference type="GO" id="GO:0006629">
    <property type="term" value="P:lipid metabolic process"/>
    <property type="evidence" value="ECO:0007669"/>
    <property type="project" value="InterPro"/>
</dbReference>
<dbReference type="InterPro" id="IPR029058">
    <property type="entry name" value="AB_hydrolase_fold"/>
</dbReference>
<dbReference type="SUPFAM" id="SSF53474">
    <property type="entry name" value="alpha/beta-Hydrolases"/>
    <property type="match status" value="1"/>
</dbReference>
<dbReference type="Gene3D" id="3.40.50.1820">
    <property type="entry name" value="alpha/beta hydrolase"/>
    <property type="match status" value="1"/>
</dbReference>
<sequence length="214" mass="21726">MTPHDFALLARDVYTAAPDIGAADSASRAIVRQTAAGPVIAFPGTDNAASWLADLDVLPVDVSGIGLVHRGFWRAWSVIAPAIVAAIGAQPVTLVGHSLGAALAICAAAALTSAGRPPVAVYGFEPPRVAAGPRLALLLAAVPVYLFRNGNDLVPDVPPGWRHAAPLAQIGTAALPFPNIEDHAIDRVIAALAPATLAPATPQGAYAAVQTAPQ</sequence>
<proteinExistence type="predicted"/>
<organism evidence="2 3">
    <name type="scientific">Burkholderia phage BgManors32</name>
    <dbReference type="NCBI Taxonomy" id="2894335"/>
    <lineage>
        <taxon>Viruses</taxon>
        <taxon>Duplodnaviria</taxon>
        <taxon>Heunggongvirae</taxon>
        <taxon>Uroviricota</taxon>
        <taxon>Caudoviricetes</taxon>
        <taxon>Bigmanorsvirus</taxon>
        <taxon>Bigmanorsvirus bgmanors32</taxon>
    </lineage>
</organism>
<dbReference type="PANTHER" id="PTHR45856:SF24">
    <property type="entry name" value="FUNGAL LIPASE-LIKE DOMAIN-CONTAINING PROTEIN"/>
    <property type="match status" value="1"/>
</dbReference>
<evidence type="ECO:0000259" key="1">
    <source>
        <dbReference type="Pfam" id="PF01764"/>
    </source>
</evidence>